<dbReference type="PANTHER" id="PTHR17224">
    <property type="entry name" value="PEPTIDYL-TRNA HYDROLASE"/>
    <property type="match status" value="1"/>
</dbReference>
<reference evidence="11" key="1">
    <citation type="submission" date="2016-06" db="EMBL/GenBank/DDBJ databases">
        <title>Draft genome sequence of Desulfoplanes formicivorans strain Pf12B.</title>
        <authorList>
            <person name="Watanabe M."/>
            <person name="Kojima H."/>
            <person name="Fukui M."/>
        </authorList>
    </citation>
    <scope>NUCLEOTIDE SEQUENCE [LARGE SCALE GENOMIC DNA]</scope>
    <source>
        <strain evidence="11">Pf12B</strain>
    </source>
</reference>
<dbReference type="OrthoDB" id="9800507at2"/>
<evidence type="ECO:0000256" key="1">
    <source>
        <dbReference type="ARBA" id="ARBA00013260"/>
    </source>
</evidence>
<evidence type="ECO:0000256" key="2">
    <source>
        <dbReference type="ARBA" id="ARBA00022555"/>
    </source>
</evidence>
<comment type="catalytic activity">
    <reaction evidence="7 8">
        <text>an N-acyl-L-alpha-aminoacyl-tRNA + H2O = an N-acyl-L-amino acid + a tRNA + H(+)</text>
        <dbReference type="Rhea" id="RHEA:54448"/>
        <dbReference type="Rhea" id="RHEA-COMP:10123"/>
        <dbReference type="Rhea" id="RHEA-COMP:13883"/>
        <dbReference type="ChEBI" id="CHEBI:15377"/>
        <dbReference type="ChEBI" id="CHEBI:15378"/>
        <dbReference type="ChEBI" id="CHEBI:59874"/>
        <dbReference type="ChEBI" id="CHEBI:78442"/>
        <dbReference type="ChEBI" id="CHEBI:138191"/>
        <dbReference type="EC" id="3.1.1.29"/>
    </reaction>
</comment>
<dbReference type="InterPro" id="IPR018171">
    <property type="entry name" value="Pept_tRNA_hydro_CS"/>
</dbReference>
<evidence type="ECO:0000313" key="10">
    <source>
        <dbReference type="EMBL" id="GAU09836.1"/>
    </source>
</evidence>
<dbReference type="GO" id="GO:0004045">
    <property type="term" value="F:peptidyl-tRNA hydrolase activity"/>
    <property type="evidence" value="ECO:0007669"/>
    <property type="project" value="UniProtKB-UniRule"/>
</dbReference>
<comment type="caution">
    <text evidence="10">The sequence shown here is derived from an EMBL/GenBank/DDBJ whole genome shotgun (WGS) entry which is preliminary data.</text>
</comment>
<evidence type="ECO:0000256" key="5">
    <source>
        <dbReference type="ARBA" id="ARBA00038063"/>
    </source>
</evidence>
<dbReference type="NCBIfam" id="TIGR00447">
    <property type="entry name" value="pth"/>
    <property type="match status" value="1"/>
</dbReference>
<dbReference type="Proteomes" id="UP000095200">
    <property type="component" value="Unassembled WGS sequence"/>
</dbReference>
<dbReference type="FunFam" id="3.40.50.1470:FF:000001">
    <property type="entry name" value="Peptidyl-tRNA hydrolase"/>
    <property type="match status" value="1"/>
</dbReference>
<comment type="subunit">
    <text evidence="7">Monomer.</text>
</comment>
<name>A0A194ALC6_9BACT</name>
<evidence type="ECO:0000256" key="9">
    <source>
        <dbReference type="RuleBase" id="RU004320"/>
    </source>
</evidence>
<feature type="binding site" evidence="7">
    <location>
        <position position="119"/>
    </location>
    <ligand>
        <name>tRNA</name>
        <dbReference type="ChEBI" id="CHEBI:17843"/>
    </ligand>
</feature>
<keyword evidence="4 7" id="KW-0694">RNA-binding</keyword>
<dbReference type="PROSITE" id="PS01196">
    <property type="entry name" value="PEPT_TRNA_HYDROL_2"/>
    <property type="match status" value="1"/>
</dbReference>
<dbReference type="Pfam" id="PF01195">
    <property type="entry name" value="Pept_tRNA_hydro"/>
    <property type="match status" value="1"/>
</dbReference>
<dbReference type="Gene3D" id="3.40.50.1470">
    <property type="entry name" value="Peptidyl-tRNA hydrolase"/>
    <property type="match status" value="1"/>
</dbReference>
<dbReference type="EMBL" id="BDFE01000020">
    <property type="protein sequence ID" value="GAU09836.1"/>
    <property type="molecule type" value="Genomic_DNA"/>
</dbReference>
<dbReference type="InterPro" id="IPR036416">
    <property type="entry name" value="Pept_tRNA_hydro_sf"/>
</dbReference>
<dbReference type="CDD" id="cd00462">
    <property type="entry name" value="PTH"/>
    <property type="match status" value="1"/>
</dbReference>
<accession>A0A194ALC6</accession>
<dbReference type="GO" id="GO:0005737">
    <property type="term" value="C:cytoplasm"/>
    <property type="evidence" value="ECO:0007669"/>
    <property type="project" value="UniProtKB-SubCell"/>
</dbReference>
<keyword evidence="2 7" id="KW-0820">tRNA-binding</keyword>
<feature type="binding site" evidence="7">
    <location>
        <position position="71"/>
    </location>
    <ligand>
        <name>tRNA</name>
        <dbReference type="ChEBI" id="CHEBI:17843"/>
    </ligand>
</feature>
<protein>
    <recommendedName>
        <fullName evidence="6 7">Peptidyl-tRNA hydrolase</fullName>
        <shortName evidence="7">Pth</shortName>
        <ecNumber evidence="1 7">3.1.1.29</ecNumber>
    </recommendedName>
</protein>
<feature type="site" description="Discriminates between blocked and unblocked aminoacyl-tRNA" evidence="7">
    <location>
        <position position="12"/>
    </location>
</feature>
<keyword evidence="3 7" id="KW-0378">Hydrolase</keyword>
<feature type="binding site" evidence="7">
    <location>
        <position position="17"/>
    </location>
    <ligand>
        <name>tRNA</name>
        <dbReference type="ChEBI" id="CHEBI:17843"/>
    </ligand>
</feature>
<keyword evidence="7" id="KW-0963">Cytoplasm</keyword>
<comment type="subcellular location">
    <subcellularLocation>
        <location evidence="7">Cytoplasm</location>
    </subcellularLocation>
</comment>
<dbReference type="GO" id="GO:0000049">
    <property type="term" value="F:tRNA binding"/>
    <property type="evidence" value="ECO:0007669"/>
    <property type="project" value="UniProtKB-UniRule"/>
</dbReference>
<comment type="function">
    <text evidence="7">Catalyzes the release of premature peptidyl moieties from peptidyl-tRNA molecules trapped in stalled 50S ribosomal subunits, and thus maintains levels of free tRNAs and 50S ribosomes.</text>
</comment>
<evidence type="ECO:0000256" key="7">
    <source>
        <dbReference type="HAMAP-Rule" id="MF_00083"/>
    </source>
</evidence>
<dbReference type="AlphaFoldDB" id="A0A194ALC6"/>
<dbReference type="PROSITE" id="PS01195">
    <property type="entry name" value="PEPT_TRNA_HYDROL_1"/>
    <property type="match status" value="1"/>
</dbReference>
<comment type="function">
    <text evidence="7">Hydrolyzes ribosome-free peptidyl-tRNAs (with 1 or more amino acids incorporated), which drop off the ribosome during protein synthesis, or as a result of ribosome stalling.</text>
</comment>
<proteinExistence type="inferred from homology"/>
<keyword evidence="11" id="KW-1185">Reference proteome</keyword>
<sequence>MPHAGLIVGLGNPGQQYDKTRHNFGFMVVDRIVAHEPECRLLSSKSEKDFLLWEWKPRGLDPWLLLKPLTFMNLSGRAVHKVLAYRKVDPGHLLVIHDELDLPLGRIRFKKGGGLAGHNGLRSIASMLATRDFHRLRMGIDRPQAGRDVTSYVLGRFSPQERPVAEQALGLACEGVSIYCRDGIDQAMQVVHGR</sequence>
<dbReference type="SUPFAM" id="SSF53178">
    <property type="entry name" value="Peptidyl-tRNA hydrolase-like"/>
    <property type="match status" value="1"/>
</dbReference>
<dbReference type="GO" id="GO:0072344">
    <property type="term" value="P:rescue of stalled ribosome"/>
    <property type="evidence" value="ECO:0007669"/>
    <property type="project" value="UniProtKB-UniRule"/>
</dbReference>
<comment type="similarity">
    <text evidence="5 7 9">Belongs to the PTH family.</text>
</comment>
<feature type="site" description="Stabilizes the basic form of H active site to accept a proton" evidence="7">
    <location>
        <position position="98"/>
    </location>
</feature>
<dbReference type="GO" id="GO:0006515">
    <property type="term" value="P:protein quality control for misfolded or incompletely synthesized proteins"/>
    <property type="evidence" value="ECO:0007669"/>
    <property type="project" value="UniProtKB-UniRule"/>
</dbReference>
<dbReference type="STRING" id="1592317.DPF_2572"/>
<evidence type="ECO:0000256" key="6">
    <source>
        <dbReference type="ARBA" id="ARBA00050038"/>
    </source>
</evidence>
<dbReference type="PANTHER" id="PTHR17224:SF1">
    <property type="entry name" value="PEPTIDYL-TRNA HYDROLASE"/>
    <property type="match status" value="1"/>
</dbReference>
<evidence type="ECO:0000256" key="4">
    <source>
        <dbReference type="ARBA" id="ARBA00022884"/>
    </source>
</evidence>
<evidence type="ECO:0000256" key="8">
    <source>
        <dbReference type="RuleBase" id="RU000673"/>
    </source>
</evidence>
<dbReference type="HAMAP" id="MF_00083">
    <property type="entry name" value="Pept_tRNA_hydro_bact"/>
    <property type="match status" value="1"/>
</dbReference>
<dbReference type="EC" id="3.1.1.29" evidence="1 7"/>
<gene>
    <name evidence="7" type="primary">pth</name>
    <name evidence="10" type="ORF">DPF_2572</name>
</gene>
<evidence type="ECO:0000256" key="3">
    <source>
        <dbReference type="ARBA" id="ARBA00022801"/>
    </source>
</evidence>
<dbReference type="InterPro" id="IPR001328">
    <property type="entry name" value="Pept_tRNA_hydro"/>
</dbReference>
<organism evidence="10 11">
    <name type="scientific">Desulfoplanes formicivorans</name>
    <dbReference type="NCBI Taxonomy" id="1592317"/>
    <lineage>
        <taxon>Bacteria</taxon>
        <taxon>Pseudomonadati</taxon>
        <taxon>Thermodesulfobacteriota</taxon>
        <taxon>Desulfovibrionia</taxon>
        <taxon>Desulfovibrionales</taxon>
        <taxon>Desulfoplanaceae</taxon>
        <taxon>Desulfoplanes</taxon>
    </lineage>
</organism>
<evidence type="ECO:0000313" key="11">
    <source>
        <dbReference type="Proteomes" id="UP000095200"/>
    </source>
</evidence>
<dbReference type="RefSeq" id="WP_069860068.1">
    <property type="nucleotide sequence ID" value="NZ_BDFE01000020.1"/>
</dbReference>
<feature type="active site" description="Proton acceptor" evidence="7">
    <location>
        <position position="22"/>
    </location>
</feature>
<feature type="binding site" evidence="7">
    <location>
        <position position="73"/>
    </location>
    <ligand>
        <name>tRNA</name>
        <dbReference type="ChEBI" id="CHEBI:17843"/>
    </ligand>
</feature>